<dbReference type="Proteomes" id="UP001207468">
    <property type="component" value="Unassembled WGS sequence"/>
</dbReference>
<keyword evidence="2" id="KW-1185">Reference proteome</keyword>
<dbReference type="EMBL" id="JAGFNK010000002">
    <property type="protein sequence ID" value="KAI9513368.1"/>
    <property type="molecule type" value="Genomic_DNA"/>
</dbReference>
<gene>
    <name evidence="1" type="ORF">F5148DRAFT_1158100</name>
</gene>
<organism evidence="1 2">
    <name type="scientific">Russula earlei</name>
    <dbReference type="NCBI Taxonomy" id="71964"/>
    <lineage>
        <taxon>Eukaryota</taxon>
        <taxon>Fungi</taxon>
        <taxon>Dikarya</taxon>
        <taxon>Basidiomycota</taxon>
        <taxon>Agaricomycotina</taxon>
        <taxon>Agaricomycetes</taxon>
        <taxon>Russulales</taxon>
        <taxon>Russulaceae</taxon>
        <taxon>Russula</taxon>
    </lineage>
</organism>
<sequence length="196" mass="21376">MRTTAVFAILCLAIPSFASSSNSSGRSPKAILRGGGRTIRRGSGGGVGVAHPAYKLALGVRPGRVGVPPKIWHMDPREFPIHPVYNTQEWGYHPAQLHVPYKDWTTHPAQIPTNPDYQQLFHRHPAQLGILHEDWGADPAKWGVHPGYSAHPGTLGFPVRFWNADPQLVFGMPPPPAEGGIQPEPRQQPTPPPGAR</sequence>
<evidence type="ECO:0000313" key="2">
    <source>
        <dbReference type="Proteomes" id="UP001207468"/>
    </source>
</evidence>
<accession>A0ACC0UP93</accession>
<proteinExistence type="predicted"/>
<reference evidence="1" key="1">
    <citation type="submission" date="2021-03" db="EMBL/GenBank/DDBJ databases">
        <title>Evolutionary priming and transition to the ectomycorrhizal habit in an iconic lineage of mushroom-forming fungi: is preadaptation a requirement?</title>
        <authorList>
            <consortium name="DOE Joint Genome Institute"/>
            <person name="Looney B.P."/>
            <person name="Miyauchi S."/>
            <person name="Morin E."/>
            <person name="Drula E."/>
            <person name="Courty P.E."/>
            <person name="Chicoki N."/>
            <person name="Fauchery L."/>
            <person name="Kohler A."/>
            <person name="Kuo A."/>
            <person name="LaButti K."/>
            <person name="Pangilinan J."/>
            <person name="Lipzen A."/>
            <person name="Riley R."/>
            <person name="Andreopoulos W."/>
            <person name="He G."/>
            <person name="Johnson J."/>
            <person name="Barry K.W."/>
            <person name="Grigoriev I.V."/>
            <person name="Nagy L."/>
            <person name="Hibbett D."/>
            <person name="Henrissat B."/>
            <person name="Matheny P.B."/>
            <person name="Labbe J."/>
            <person name="Martin A.F."/>
        </authorList>
    </citation>
    <scope>NUCLEOTIDE SEQUENCE</scope>
    <source>
        <strain evidence="1">BPL698</strain>
    </source>
</reference>
<evidence type="ECO:0000313" key="1">
    <source>
        <dbReference type="EMBL" id="KAI9513368.1"/>
    </source>
</evidence>
<name>A0ACC0UP93_9AGAM</name>
<protein>
    <submittedName>
        <fullName evidence="1">Uncharacterized protein</fullName>
    </submittedName>
</protein>
<comment type="caution">
    <text evidence="1">The sequence shown here is derived from an EMBL/GenBank/DDBJ whole genome shotgun (WGS) entry which is preliminary data.</text>
</comment>